<proteinExistence type="predicted"/>
<dbReference type="EMBL" id="JAMKFB020000020">
    <property type="protein sequence ID" value="KAL0164713.1"/>
    <property type="molecule type" value="Genomic_DNA"/>
</dbReference>
<dbReference type="PANTHER" id="PTHR23039">
    <property type="entry name" value="NANCE-HORAN SYNDROME PROTEIN"/>
    <property type="match status" value="1"/>
</dbReference>
<feature type="non-terminal residue" evidence="2">
    <location>
        <position position="179"/>
    </location>
</feature>
<dbReference type="Pfam" id="PF15273">
    <property type="entry name" value="NHS"/>
    <property type="match status" value="1"/>
</dbReference>
<dbReference type="InterPro" id="IPR024845">
    <property type="entry name" value="NHS-like"/>
</dbReference>
<evidence type="ECO:0000313" key="2">
    <source>
        <dbReference type="EMBL" id="KAL0164713.1"/>
    </source>
</evidence>
<comment type="caution">
    <text evidence="2">The sequence shown here is derived from an EMBL/GenBank/DDBJ whole genome shotgun (WGS) entry which is preliminary data.</text>
</comment>
<dbReference type="AlphaFoldDB" id="A0ABD0NS27"/>
<feature type="compositionally biased region" description="Polar residues" evidence="1">
    <location>
        <begin position="141"/>
        <end position="153"/>
    </location>
</feature>
<reference evidence="2 3" key="1">
    <citation type="submission" date="2024-05" db="EMBL/GenBank/DDBJ databases">
        <title>Genome sequencing and assembly of Indian major carp, Cirrhinus mrigala (Hamilton, 1822).</title>
        <authorList>
            <person name="Mohindra V."/>
            <person name="Chowdhury L.M."/>
            <person name="Lal K."/>
            <person name="Jena J.K."/>
        </authorList>
    </citation>
    <scope>NUCLEOTIDE SEQUENCE [LARGE SCALE GENOMIC DNA]</scope>
    <source>
        <strain evidence="2">CM1030</strain>
        <tissue evidence="2">Blood</tissue>
    </source>
</reference>
<accession>A0ABD0NS27</accession>
<protein>
    <submittedName>
        <fullName evidence="2">Uncharacterized protein</fullName>
    </submittedName>
</protein>
<feature type="compositionally biased region" description="Polar residues" evidence="1">
    <location>
        <begin position="31"/>
        <end position="53"/>
    </location>
</feature>
<evidence type="ECO:0000256" key="1">
    <source>
        <dbReference type="SAM" id="MobiDB-lite"/>
    </source>
</evidence>
<feature type="compositionally biased region" description="Polar residues" evidence="1">
    <location>
        <begin position="98"/>
        <end position="109"/>
    </location>
</feature>
<sequence length="179" mass="19469">VLGRKESEEDRSRAPLSPPVTPTGAPPALTSPLSRQTGSIQRSLRKSATSSDTFKALLLKKGSRSETSFRMSAAEMLRSTDPRFQRTRSLDSSFDPGSPTNESPCSSPGRNKRTPEDWARNEGMFSTSPSLIGPKYGRSRTPPSAASSKYNARSRILSSPMTVICERDGELTDCEDPCP</sequence>
<feature type="compositionally biased region" description="Basic and acidic residues" evidence="1">
    <location>
        <begin position="1"/>
        <end position="13"/>
    </location>
</feature>
<evidence type="ECO:0000313" key="3">
    <source>
        <dbReference type="Proteomes" id="UP001529510"/>
    </source>
</evidence>
<keyword evidence="3" id="KW-1185">Reference proteome</keyword>
<organism evidence="2 3">
    <name type="scientific">Cirrhinus mrigala</name>
    <name type="common">Mrigala</name>
    <dbReference type="NCBI Taxonomy" id="683832"/>
    <lineage>
        <taxon>Eukaryota</taxon>
        <taxon>Metazoa</taxon>
        <taxon>Chordata</taxon>
        <taxon>Craniata</taxon>
        <taxon>Vertebrata</taxon>
        <taxon>Euteleostomi</taxon>
        <taxon>Actinopterygii</taxon>
        <taxon>Neopterygii</taxon>
        <taxon>Teleostei</taxon>
        <taxon>Ostariophysi</taxon>
        <taxon>Cypriniformes</taxon>
        <taxon>Cyprinidae</taxon>
        <taxon>Labeoninae</taxon>
        <taxon>Labeonini</taxon>
        <taxon>Cirrhinus</taxon>
    </lineage>
</organism>
<feature type="compositionally biased region" description="Pro residues" evidence="1">
    <location>
        <begin position="16"/>
        <end position="25"/>
    </location>
</feature>
<gene>
    <name evidence="2" type="ORF">M9458_040466</name>
</gene>
<dbReference type="PANTHER" id="PTHR23039:SF3">
    <property type="entry name" value="NHS-LIKE PROTEIN 1"/>
    <property type="match status" value="1"/>
</dbReference>
<name>A0ABD0NS27_CIRMR</name>
<dbReference type="Proteomes" id="UP001529510">
    <property type="component" value="Unassembled WGS sequence"/>
</dbReference>
<feature type="non-terminal residue" evidence="2">
    <location>
        <position position="1"/>
    </location>
</feature>
<feature type="region of interest" description="Disordered" evidence="1">
    <location>
        <begin position="1"/>
        <end position="153"/>
    </location>
</feature>